<dbReference type="InterPro" id="IPR048361">
    <property type="entry name" value="Vps52_C"/>
</dbReference>
<dbReference type="OMA" id="LINNYYH"/>
<dbReference type="Proteomes" id="UP000030694">
    <property type="component" value="Unassembled WGS sequence"/>
</dbReference>
<dbReference type="PANTHER" id="PTHR14190:SF7">
    <property type="entry name" value="VACUOLAR PROTEIN SORTING-ASSOCIATED PROTEIN 52 HOMOLOG"/>
    <property type="match status" value="1"/>
</dbReference>
<dbReference type="GO" id="GO:0019905">
    <property type="term" value="F:syntaxin binding"/>
    <property type="evidence" value="ECO:0007669"/>
    <property type="project" value="TreeGrafter"/>
</dbReference>
<feature type="region of interest" description="Disordered" evidence="2">
    <location>
        <begin position="204"/>
        <end position="261"/>
    </location>
</feature>
<gene>
    <name evidence="4" type="ORF">PFMC_04453</name>
</gene>
<dbReference type="OrthoDB" id="19482at2759"/>
<dbReference type="Pfam" id="PF20655">
    <property type="entry name" value="Vps52_C"/>
    <property type="match status" value="1"/>
</dbReference>
<dbReference type="EMBL" id="KI927542">
    <property type="protein sequence ID" value="ETW59643.1"/>
    <property type="molecule type" value="Genomic_DNA"/>
</dbReference>
<evidence type="ECO:0000313" key="4">
    <source>
        <dbReference type="EMBL" id="ETW59643.1"/>
    </source>
</evidence>
<name>A0A024X385_PLAFC</name>
<dbReference type="GO" id="GO:0032456">
    <property type="term" value="P:endocytic recycling"/>
    <property type="evidence" value="ECO:0007669"/>
    <property type="project" value="TreeGrafter"/>
</dbReference>
<dbReference type="GO" id="GO:0042147">
    <property type="term" value="P:retrograde transport, endosome to Golgi"/>
    <property type="evidence" value="ECO:0007669"/>
    <property type="project" value="TreeGrafter"/>
</dbReference>
<evidence type="ECO:0000259" key="3">
    <source>
        <dbReference type="Pfam" id="PF20655"/>
    </source>
</evidence>
<reference evidence="4 5" key="1">
    <citation type="submission" date="2013-02" db="EMBL/GenBank/DDBJ databases">
        <title>The Genome Annotation of Plasmodium falciparum CAMP/Malaysia.</title>
        <authorList>
            <consortium name="The Broad Institute Genome Sequencing Platform"/>
            <consortium name="The Broad Institute Genome Sequencing Center for Infectious Disease"/>
            <person name="Neafsey D."/>
            <person name="Hoffman S."/>
            <person name="Volkman S."/>
            <person name="Rosenthal P."/>
            <person name="Walker B."/>
            <person name="Young S.K."/>
            <person name="Zeng Q."/>
            <person name="Gargeya S."/>
            <person name="Fitzgerald M."/>
            <person name="Haas B."/>
            <person name="Abouelleil A."/>
            <person name="Allen A.W."/>
            <person name="Alvarado L."/>
            <person name="Arachchi H.M."/>
            <person name="Berlin A.M."/>
            <person name="Chapman S.B."/>
            <person name="Gainer-Dewar J."/>
            <person name="Goldberg J."/>
            <person name="Griggs A."/>
            <person name="Gujja S."/>
            <person name="Hansen M."/>
            <person name="Howarth C."/>
            <person name="Imamovic A."/>
            <person name="Ireland A."/>
            <person name="Larimer J."/>
            <person name="McCowan C."/>
            <person name="Murphy C."/>
            <person name="Pearson M."/>
            <person name="Poon T.W."/>
            <person name="Priest M."/>
            <person name="Roberts A."/>
            <person name="Saif S."/>
            <person name="Shea T."/>
            <person name="Sisk P."/>
            <person name="Sykes S."/>
            <person name="Wortman J."/>
            <person name="Nusbaum C."/>
            <person name="Birren B."/>
        </authorList>
    </citation>
    <scope>NUCLEOTIDE SEQUENCE [LARGE SCALE GENOMIC DNA]</scope>
    <source>
        <strain evidence="4 5">CAMP/Malaysia</strain>
    </source>
</reference>
<protein>
    <recommendedName>
        <fullName evidence="3">Vps52 C-terminal domain-containing protein</fullName>
    </recommendedName>
</protein>
<dbReference type="PANTHER" id="PTHR14190">
    <property type="entry name" value="SUPPRESSOR OF ACTIN MUTATIONS 2/VACUOLAR PROTEIN SORTING 52"/>
    <property type="match status" value="1"/>
</dbReference>
<evidence type="ECO:0000256" key="1">
    <source>
        <dbReference type="SAM" id="Coils"/>
    </source>
</evidence>
<reference evidence="4 5" key="2">
    <citation type="submission" date="2013-02" db="EMBL/GenBank/DDBJ databases">
        <title>The Genome Sequence of Plasmodium falciparum CAMP/Malaysia.</title>
        <authorList>
            <consortium name="The Broad Institute Genome Sequencing Platform"/>
            <consortium name="The Broad Institute Genome Sequencing Center for Infectious Disease"/>
            <person name="Neafsey D."/>
            <person name="Cheeseman I."/>
            <person name="Volkman S."/>
            <person name="Adams J."/>
            <person name="Walker B."/>
            <person name="Young S.K."/>
            <person name="Zeng Q."/>
            <person name="Gargeya S."/>
            <person name="Fitzgerald M."/>
            <person name="Haas B."/>
            <person name="Abouelleil A."/>
            <person name="Alvarado L."/>
            <person name="Arachchi H.M."/>
            <person name="Berlin A.M."/>
            <person name="Chapman S.B."/>
            <person name="Dewar J."/>
            <person name="Goldberg J."/>
            <person name="Griggs A."/>
            <person name="Gujja S."/>
            <person name="Hansen M."/>
            <person name="Howarth C."/>
            <person name="Imamovic A."/>
            <person name="Larimer J."/>
            <person name="McCowan C."/>
            <person name="Murphy C."/>
            <person name="Neiman D."/>
            <person name="Pearson M."/>
            <person name="Priest M."/>
            <person name="Roberts A."/>
            <person name="Saif S."/>
            <person name="Shea T."/>
            <person name="Sisk P."/>
            <person name="Sykes S."/>
            <person name="Wortman J."/>
            <person name="Nusbaum C."/>
            <person name="Birren B."/>
        </authorList>
    </citation>
    <scope>NUCLEOTIDE SEQUENCE [LARGE SCALE GENOMIC DNA]</scope>
    <source>
        <strain evidence="4 5">CAMP/Malaysia</strain>
    </source>
</reference>
<dbReference type="AlphaFoldDB" id="A0A024X385"/>
<feature type="coiled-coil region" evidence="1">
    <location>
        <begin position="380"/>
        <end position="407"/>
    </location>
</feature>
<feature type="compositionally biased region" description="Basic and acidic residues" evidence="2">
    <location>
        <begin position="223"/>
        <end position="254"/>
    </location>
</feature>
<organism evidence="4 5">
    <name type="scientific">Plasmodium falciparum (isolate Camp / Malaysia)</name>
    <dbReference type="NCBI Taxonomy" id="5835"/>
    <lineage>
        <taxon>Eukaryota</taxon>
        <taxon>Sar</taxon>
        <taxon>Alveolata</taxon>
        <taxon>Apicomplexa</taxon>
        <taxon>Aconoidasida</taxon>
        <taxon>Haemosporida</taxon>
        <taxon>Plasmodiidae</taxon>
        <taxon>Plasmodium</taxon>
        <taxon>Plasmodium (Laverania)</taxon>
    </lineage>
</organism>
<accession>A0A024X385</accession>
<proteinExistence type="predicted"/>
<keyword evidence="1" id="KW-0175">Coiled coil</keyword>
<sequence>MNNYNYIKNYNRINNEKTFENKINKEYPVSLISDLDNLIYHFEEIYKSINKLFLDTGSLEYYFILNFFKDYESPDFLFLEIYSKTISLCFDFIYFYTIQTYDVISLYCVYIMNLYYAYIMYKRNIVTLYVYIQRIQTFLWDKIYYIIQENLDSLNKKRLDEKKYVSSNFNAKINTNELEHYQNKTCHINNLTFDKFENFTNVHSNNYQNGDNKGDNEDNNMDNENKKMDNEDKKSDNEDKKSDNEDNDKDKDNHYNNNISQHYYHNHNNYCMNKNIELTNNLGIYKTQANKNTHLVNIKQNDITNKHLNTNLNNQEEKKHSLHFSTILKTQEVHSVTKKFTDFYCSVVILSNLCFHIDTYYKEKIDKQKVKVGYQEQKLKENKNQHLMNMEEKVDKIEMDRKNYNDQKGCNILHGEADKNKLSNEQFKEDIIMENLYDKNVNFVKHNNEGIEKNKDESKITTEKRKHNNNNICAHSNENSYLNKIYDENVTMEDKLKNDKEVNNTSISDKKNNYFLKYKKITNLISKLEGAIIHTLISIDNELVCPKEKLLFLINNYYYIIYILKQNKLQEKICTFEKLLKKEITTYIEYELNIYIKDIILFVNKHENIINTIKEDIYNKNIKNNNNDDHHNYYLSHVDFISMENIAIQFTKNWKLLFKNIRNNIITSFINIDNAFNILKLLNTQILLYFTRFYQLTKKIFSNIQPPLYIQNLPSVDVIMIQIKKDAKNVGS</sequence>
<dbReference type="GO" id="GO:0006896">
    <property type="term" value="P:Golgi to vacuole transport"/>
    <property type="evidence" value="ECO:0007669"/>
    <property type="project" value="TreeGrafter"/>
</dbReference>
<dbReference type="InterPro" id="IPR007258">
    <property type="entry name" value="Vps52"/>
</dbReference>
<evidence type="ECO:0000256" key="2">
    <source>
        <dbReference type="SAM" id="MobiDB-lite"/>
    </source>
</evidence>
<dbReference type="GO" id="GO:0000938">
    <property type="term" value="C:GARP complex"/>
    <property type="evidence" value="ECO:0007669"/>
    <property type="project" value="TreeGrafter"/>
</dbReference>
<evidence type="ECO:0000313" key="5">
    <source>
        <dbReference type="Proteomes" id="UP000030694"/>
    </source>
</evidence>
<feature type="domain" description="Vps52 C-terminal" evidence="3">
    <location>
        <begin position="21"/>
        <end position="165"/>
    </location>
</feature>
<dbReference type="GO" id="GO:0005829">
    <property type="term" value="C:cytosol"/>
    <property type="evidence" value="ECO:0007669"/>
    <property type="project" value="GOC"/>
</dbReference>